<dbReference type="RefSeq" id="WP_168049069.1">
    <property type="nucleotide sequence ID" value="NZ_JAATJM010000002.1"/>
</dbReference>
<keyword evidence="9" id="KW-1185">Reference proteome</keyword>
<dbReference type="InterPro" id="IPR006260">
    <property type="entry name" value="TonB/TolA_C"/>
</dbReference>
<dbReference type="Pfam" id="PF03544">
    <property type="entry name" value="TonB_C"/>
    <property type="match status" value="1"/>
</dbReference>
<keyword evidence="3 6" id="KW-1133">Transmembrane helix</keyword>
<accession>A0A7X5YN34</accession>
<dbReference type="Gene3D" id="3.30.1150.10">
    <property type="match status" value="1"/>
</dbReference>
<feature type="domain" description="TonB C-terminal" evidence="7">
    <location>
        <begin position="164"/>
        <end position="239"/>
    </location>
</feature>
<evidence type="ECO:0000256" key="6">
    <source>
        <dbReference type="SAM" id="Phobius"/>
    </source>
</evidence>
<feature type="transmembrane region" description="Helical" evidence="6">
    <location>
        <begin position="30"/>
        <end position="49"/>
    </location>
</feature>
<dbReference type="GO" id="GO:0055085">
    <property type="term" value="P:transmembrane transport"/>
    <property type="evidence" value="ECO:0007669"/>
    <property type="project" value="InterPro"/>
</dbReference>
<evidence type="ECO:0000259" key="7">
    <source>
        <dbReference type="Pfam" id="PF03544"/>
    </source>
</evidence>
<evidence type="ECO:0000313" key="9">
    <source>
        <dbReference type="Proteomes" id="UP000587415"/>
    </source>
</evidence>
<protein>
    <submittedName>
        <fullName evidence="8">Protein TonB</fullName>
    </submittedName>
</protein>
<dbReference type="AlphaFoldDB" id="A0A7X5YN34"/>
<keyword evidence="2 6" id="KW-0812">Transmembrane</keyword>
<evidence type="ECO:0000256" key="3">
    <source>
        <dbReference type="ARBA" id="ARBA00022989"/>
    </source>
</evidence>
<comment type="caution">
    <text evidence="8">The sequence shown here is derived from an EMBL/GenBank/DDBJ whole genome shotgun (WGS) entry which is preliminary data.</text>
</comment>
<dbReference type="NCBIfam" id="TIGR01352">
    <property type="entry name" value="tonB_Cterm"/>
    <property type="match status" value="1"/>
</dbReference>
<reference evidence="8 9" key="1">
    <citation type="submission" date="2020-03" db="EMBL/GenBank/DDBJ databases">
        <title>Genomic Encyclopedia of Type Strains, Phase IV (KMG-IV): sequencing the most valuable type-strain genomes for metagenomic binning, comparative biology and taxonomic classification.</title>
        <authorList>
            <person name="Goeker M."/>
        </authorList>
    </citation>
    <scope>NUCLEOTIDE SEQUENCE [LARGE SCALE GENOMIC DNA]</scope>
    <source>
        <strain evidence="8 9">DSM 4736</strain>
    </source>
</reference>
<name>A0A7X5YN34_9CAUL</name>
<gene>
    <name evidence="8" type="ORF">GGQ87_002987</name>
</gene>
<keyword evidence="4 6" id="KW-0472">Membrane</keyword>
<dbReference type="Proteomes" id="UP000587415">
    <property type="component" value="Unassembled WGS sequence"/>
</dbReference>
<evidence type="ECO:0000313" key="8">
    <source>
        <dbReference type="EMBL" id="NJC42692.1"/>
    </source>
</evidence>
<dbReference type="GO" id="GO:0016020">
    <property type="term" value="C:membrane"/>
    <property type="evidence" value="ECO:0007669"/>
    <property type="project" value="UniProtKB-SubCell"/>
</dbReference>
<evidence type="ECO:0000256" key="2">
    <source>
        <dbReference type="ARBA" id="ARBA00022692"/>
    </source>
</evidence>
<dbReference type="SUPFAM" id="SSF74653">
    <property type="entry name" value="TolA/TonB C-terminal domain"/>
    <property type="match status" value="1"/>
</dbReference>
<evidence type="ECO:0000256" key="4">
    <source>
        <dbReference type="ARBA" id="ARBA00023136"/>
    </source>
</evidence>
<proteinExistence type="predicted"/>
<dbReference type="EMBL" id="JAATJM010000002">
    <property type="protein sequence ID" value="NJC42692.1"/>
    <property type="molecule type" value="Genomic_DNA"/>
</dbReference>
<sequence>MMIRTAGGPGLVSPFDYNERKTPRFTRTTWIAVGIVAAGHIGLGVALYYQRFELAPPIVTEPPVVDIEMVPLPKPKPPEPVTATEQPAPPNTRTNPLPAQPTATEVVEVVQGDKVAEGSTITIRETSPEPVKDATPTVVKPQPPAVITNPSWVRQPSGEQLMRAYPDRALRADVGGLATLNCLVQPNGRVSDCNLAGETPGGYGFGRAAQGLTRYFQISPRTVNGAAEGSRVNIAIRFNPPPAD</sequence>
<dbReference type="InterPro" id="IPR037682">
    <property type="entry name" value="TonB_C"/>
</dbReference>
<feature type="region of interest" description="Disordered" evidence="5">
    <location>
        <begin position="75"/>
        <end position="96"/>
    </location>
</feature>
<comment type="subcellular location">
    <subcellularLocation>
        <location evidence="1">Membrane</location>
        <topology evidence="1">Single-pass membrane protein</topology>
    </subcellularLocation>
</comment>
<evidence type="ECO:0000256" key="5">
    <source>
        <dbReference type="SAM" id="MobiDB-lite"/>
    </source>
</evidence>
<evidence type="ECO:0000256" key="1">
    <source>
        <dbReference type="ARBA" id="ARBA00004167"/>
    </source>
</evidence>
<organism evidence="8 9">
    <name type="scientific">Brevundimonas alba</name>
    <dbReference type="NCBI Taxonomy" id="74314"/>
    <lineage>
        <taxon>Bacteria</taxon>
        <taxon>Pseudomonadati</taxon>
        <taxon>Pseudomonadota</taxon>
        <taxon>Alphaproteobacteria</taxon>
        <taxon>Caulobacterales</taxon>
        <taxon>Caulobacteraceae</taxon>
        <taxon>Brevundimonas</taxon>
    </lineage>
</organism>